<keyword evidence="4" id="KW-1185">Reference proteome</keyword>
<dbReference type="CDD" id="cd16031">
    <property type="entry name" value="G6S_like"/>
    <property type="match status" value="1"/>
</dbReference>
<feature type="chain" id="PRO_5045252430" evidence="1">
    <location>
        <begin position="19"/>
        <end position="613"/>
    </location>
</feature>
<dbReference type="Proteomes" id="UP001243717">
    <property type="component" value="Unassembled WGS sequence"/>
</dbReference>
<dbReference type="EMBL" id="JARXIC010000005">
    <property type="protein sequence ID" value="MDQ8193693.1"/>
    <property type="molecule type" value="Genomic_DNA"/>
</dbReference>
<evidence type="ECO:0000256" key="1">
    <source>
        <dbReference type="SAM" id="SignalP"/>
    </source>
</evidence>
<name>A0ABU1AFZ1_9BACT</name>
<evidence type="ECO:0000259" key="2">
    <source>
        <dbReference type="Pfam" id="PF00884"/>
    </source>
</evidence>
<reference evidence="3 4" key="1">
    <citation type="submission" date="2023-04" db="EMBL/GenBank/DDBJ databases">
        <title>A novel bacteria isolated from coastal sediment.</title>
        <authorList>
            <person name="Liu X.-J."/>
            <person name="Du Z.-J."/>
        </authorList>
    </citation>
    <scope>NUCLEOTIDE SEQUENCE [LARGE SCALE GENOMIC DNA]</scope>
    <source>
        <strain evidence="3 4">SDUM461004</strain>
    </source>
</reference>
<comment type="caution">
    <text evidence="3">The sequence shown here is derived from an EMBL/GenBank/DDBJ whole genome shotgun (WGS) entry which is preliminary data.</text>
</comment>
<feature type="signal peptide" evidence="1">
    <location>
        <begin position="1"/>
        <end position="18"/>
    </location>
</feature>
<dbReference type="PANTHER" id="PTHR43108">
    <property type="entry name" value="N-ACETYLGLUCOSAMINE-6-SULFATASE FAMILY MEMBER"/>
    <property type="match status" value="1"/>
</dbReference>
<dbReference type="InterPro" id="IPR000917">
    <property type="entry name" value="Sulfatase_N"/>
</dbReference>
<evidence type="ECO:0000313" key="3">
    <source>
        <dbReference type="EMBL" id="MDQ8193693.1"/>
    </source>
</evidence>
<gene>
    <name evidence="3" type="ORF">QEH59_04620</name>
</gene>
<dbReference type="PANTHER" id="PTHR43108:SF6">
    <property type="entry name" value="N-SULPHOGLUCOSAMINE SULPHOHYDROLASE"/>
    <property type="match status" value="1"/>
</dbReference>
<dbReference type="SUPFAM" id="SSF53649">
    <property type="entry name" value="Alkaline phosphatase-like"/>
    <property type="match status" value="1"/>
</dbReference>
<sequence length="613" mass="70190">MKIALIFLCLALLHLVHAKRPNIVFLLADDQRYDTLGVTGNTVFDTPKIDALADEGVLFEQSFVVSSACAPNRAAIFSGMYNRSSGVRDFSADFTPEQRDQLYPFLLQEAGYYIGFIGKWGVAATIASTMEPYRKRFDFWKGLVGQGHYYTANRQERHLTQVMADQAETFFATAPKDRPFCLSVSFKAPHGPWNQYDRRFAGELDDVVIPYPDTLNEESIAALPSFMRTFRISLNGASVDQLREVHSQFVREYYRLIIGLDEAVGRIRASLEAQGLSDNTVIIYASDNGHFLHEWGFHGKWLMYEPSIHVPLIVYDPRLPAADRGKRVDALTQSIDYAPTFLEYANVAVPEHMQGRSLKPLVEDRVPSDWREDVFHDYIFEMYPGDIPKNIGVRTDRYKLVRYTGPRPQYEQLFDLYKDPLELQNLIDDPAYREVVRDMQRRLSRYRTDLVDVAPDYQEYVNSYEVVGIGADFPDAEIDLSTVQTVGQSFIAVTDRLRHVEWRWPFFIAHYPERGVVVRLRKQGPRGDLLAEVTIPPNEIYNLNLSRAHFEVAGLTPGEILYIEFEALGILPARRAGLWRYSEDVFKPGHLYKNGEAARGDLPLSFVFHQAKP</sequence>
<dbReference type="InterPro" id="IPR017850">
    <property type="entry name" value="Alkaline_phosphatase_core_sf"/>
</dbReference>
<dbReference type="Pfam" id="PF00884">
    <property type="entry name" value="Sulfatase"/>
    <property type="match status" value="1"/>
</dbReference>
<organism evidence="3 4">
    <name type="scientific">Thalassobacterium sedimentorum</name>
    <dbReference type="NCBI Taxonomy" id="3041258"/>
    <lineage>
        <taxon>Bacteria</taxon>
        <taxon>Pseudomonadati</taxon>
        <taxon>Verrucomicrobiota</taxon>
        <taxon>Opitutia</taxon>
        <taxon>Puniceicoccales</taxon>
        <taxon>Coraliomargaritaceae</taxon>
        <taxon>Thalassobacterium</taxon>
    </lineage>
</organism>
<evidence type="ECO:0000313" key="4">
    <source>
        <dbReference type="Proteomes" id="UP001243717"/>
    </source>
</evidence>
<dbReference type="RefSeq" id="WP_308984176.1">
    <property type="nucleotide sequence ID" value="NZ_JARXIC010000005.1"/>
</dbReference>
<accession>A0ABU1AFZ1</accession>
<keyword evidence="1" id="KW-0732">Signal</keyword>
<proteinExistence type="predicted"/>
<feature type="domain" description="Sulfatase N-terminal" evidence="2">
    <location>
        <begin position="21"/>
        <end position="347"/>
    </location>
</feature>
<protein>
    <submittedName>
        <fullName evidence="3">Sulfatase</fullName>
    </submittedName>
</protein>
<dbReference type="Gene3D" id="3.40.720.10">
    <property type="entry name" value="Alkaline Phosphatase, subunit A"/>
    <property type="match status" value="1"/>
</dbReference>